<name>A0ABS6E0I5_9FIRM</name>
<evidence type="ECO:0000313" key="1">
    <source>
        <dbReference type="EMBL" id="MBU5436409.1"/>
    </source>
</evidence>
<keyword evidence="2" id="KW-1185">Reference proteome</keyword>
<gene>
    <name evidence="1" type="ORF">KQI42_00200</name>
</gene>
<comment type="caution">
    <text evidence="1">The sequence shown here is derived from an EMBL/GenBank/DDBJ whole genome shotgun (WGS) entry which is preliminary data.</text>
</comment>
<dbReference type="RefSeq" id="WP_216515605.1">
    <property type="nucleotide sequence ID" value="NZ_JAHLPM010000001.1"/>
</dbReference>
<evidence type="ECO:0000313" key="2">
    <source>
        <dbReference type="Proteomes" id="UP000749471"/>
    </source>
</evidence>
<accession>A0ABS6E0I5</accession>
<dbReference type="EMBL" id="JAHLPM010000001">
    <property type="protein sequence ID" value="MBU5436409.1"/>
    <property type="molecule type" value="Genomic_DNA"/>
</dbReference>
<proteinExistence type="predicted"/>
<sequence>MCLVLLGGTMTAFAQQKECCDNKVVHTRTELGYKYGDPVIWIINYCANCGAIQSEPIFIPR</sequence>
<organism evidence="1 2">
    <name type="scientific">Tissierella simiarum</name>
    <dbReference type="NCBI Taxonomy" id="2841534"/>
    <lineage>
        <taxon>Bacteria</taxon>
        <taxon>Bacillati</taxon>
        <taxon>Bacillota</taxon>
        <taxon>Tissierellia</taxon>
        <taxon>Tissierellales</taxon>
        <taxon>Tissierellaceae</taxon>
        <taxon>Tissierella</taxon>
    </lineage>
</organism>
<dbReference type="Proteomes" id="UP000749471">
    <property type="component" value="Unassembled WGS sequence"/>
</dbReference>
<reference evidence="1 2" key="1">
    <citation type="submission" date="2021-06" db="EMBL/GenBank/DDBJ databases">
        <authorList>
            <person name="Sun Q."/>
            <person name="Li D."/>
        </authorList>
    </citation>
    <scope>NUCLEOTIDE SEQUENCE [LARGE SCALE GENOMIC DNA]</scope>
    <source>
        <strain evidence="1 2">MSJ-40</strain>
    </source>
</reference>
<protein>
    <submittedName>
        <fullName evidence="1">Uncharacterized protein</fullName>
    </submittedName>
</protein>